<dbReference type="InterPro" id="IPR017451">
    <property type="entry name" value="F-box-assoc_interact_dom"/>
</dbReference>
<evidence type="ECO:0000313" key="3">
    <source>
        <dbReference type="Proteomes" id="UP001152523"/>
    </source>
</evidence>
<dbReference type="InterPro" id="IPR036047">
    <property type="entry name" value="F-box-like_dom_sf"/>
</dbReference>
<proteinExistence type="predicted"/>
<feature type="domain" description="F-box" evidence="1">
    <location>
        <begin position="1"/>
        <end position="46"/>
    </location>
</feature>
<keyword evidence="3" id="KW-1185">Reference proteome</keyword>
<dbReference type="EMBL" id="CAMAPF010000947">
    <property type="protein sequence ID" value="CAH9127296.1"/>
    <property type="molecule type" value="Genomic_DNA"/>
</dbReference>
<evidence type="ECO:0000313" key="2">
    <source>
        <dbReference type="EMBL" id="CAH9127296.1"/>
    </source>
</evidence>
<dbReference type="Pfam" id="PF00646">
    <property type="entry name" value="F-box"/>
    <property type="match status" value="1"/>
</dbReference>
<accession>A0AAV0EVP5</accession>
<dbReference type="InterPro" id="IPR050796">
    <property type="entry name" value="SCF_F-box_component"/>
</dbReference>
<dbReference type="CDD" id="cd22157">
    <property type="entry name" value="F-box_AtFBW1-like"/>
    <property type="match status" value="1"/>
</dbReference>
<evidence type="ECO:0000259" key="1">
    <source>
        <dbReference type="PROSITE" id="PS50181"/>
    </source>
</evidence>
<dbReference type="PANTHER" id="PTHR31672">
    <property type="entry name" value="BNACNNG10540D PROTEIN"/>
    <property type="match status" value="1"/>
</dbReference>
<sequence>METTAHLPWDIILEILCRLPVKDLLRFRCVSKSWCSLIGGSDFINLHLKHSPESTSQIGFAFGGNTDVCWASLNDLNSFVRLTCPIDIGTGLSVQGSINGLLAIMNRSFDMAIWNPFIRRYISLPMSHHLSHHFLPFHEFEILLTGFGHDPITDDYKLVMLIEFNGLFTRSSHREVKLYSLNAKKWKKIDDSPKHITYGPPNHGDLFGALFSNALHWLAESKRDNSDLILVFDLVTETFRHFPLPENKCHCVKLVNLGDSLCAVILINTPPRVEVWGMKEYGVKESWFLLFSVPPTKPTPPCNYTLPIAYLKNSDEVLLHDSEKLFVYDIKRKEFNKRAVGPGLPEIRDALVCVKSLVGLGFGESSCNGKERGSNVKGGKKHTAKQRDDFLSKGFKLRL</sequence>
<dbReference type="InterPro" id="IPR001810">
    <property type="entry name" value="F-box_dom"/>
</dbReference>
<dbReference type="SMART" id="SM00256">
    <property type="entry name" value="FBOX"/>
    <property type="match status" value="1"/>
</dbReference>
<organism evidence="2 3">
    <name type="scientific">Cuscuta epithymum</name>
    <dbReference type="NCBI Taxonomy" id="186058"/>
    <lineage>
        <taxon>Eukaryota</taxon>
        <taxon>Viridiplantae</taxon>
        <taxon>Streptophyta</taxon>
        <taxon>Embryophyta</taxon>
        <taxon>Tracheophyta</taxon>
        <taxon>Spermatophyta</taxon>
        <taxon>Magnoliopsida</taxon>
        <taxon>eudicotyledons</taxon>
        <taxon>Gunneridae</taxon>
        <taxon>Pentapetalae</taxon>
        <taxon>asterids</taxon>
        <taxon>lamiids</taxon>
        <taxon>Solanales</taxon>
        <taxon>Convolvulaceae</taxon>
        <taxon>Cuscuteae</taxon>
        <taxon>Cuscuta</taxon>
        <taxon>Cuscuta subgen. Cuscuta</taxon>
    </lineage>
</organism>
<dbReference type="PANTHER" id="PTHR31672:SF13">
    <property type="entry name" value="F-BOX PROTEIN CPR30-LIKE"/>
    <property type="match status" value="1"/>
</dbReference>
<comment type="caution">
    <text evidence="2">The sequence shown here is derived from an EMBL/GenBank/DDBJ whole genome shotgun (WGS) entry which is preliminary data.</text>
</comment>
<dbReference type="SUPFAM" id="SSF81383">
    <property type="entry name" value="F-box domain"/>
    <property type="match status" value="1"/>
</dbReference>
<dbReference type="AlphaFoldDB" id="A0AAV0EVP5"/>
<gene>
    <name evidence="2" type="ORF">CEPIT_LOCUS28210</name>
</gene>
<dbReference type="Gene3D" id="1.20.1280.50">
    <property type="match status" value="1"/>
</dbReference>
<reference evidence="2" key="1">
    <citation type="submission" date="2022-07" db="EMBL/GenBank/DDBJ databases">
        <authorList>
            <person name="Macas J."/>
            <person name="Novak P."/>
            <person name="Neumann P."/>
        </authorList>
    </citation>
    <scope>NUCLEOTIDE SEQUENCE</scope>
</reference>
<name>A0AAV0EVP5_9ASTE</name>
<dbReference type="PROSITE" id="PS50181">
    <property type="entry name" value="FBOX"/>
    <property type="match status" value="1"/>
</dbReference>
<dbReference type="NCBIfam" id="TIGR01640">
    <property type="entry name" value="F_box_assoc_1"/>
    <property type="match status" value="1"/>
</dbReference>
<protein>
    <recommendedName>
        <fullName evidence="1">F-box domain-containing protein</fullName>
    </recommendedName>
</protein>
<dbReference type="Proteomes" id="UP001152523">
    <property type="component" value="Unassembled WGS sequence"/>
</dbReference>
<dbReference type="Pfam" id="PF08268">
    <property type="entry name" value="FBA_3"/>
    <property type="match status" value="1"/>
</dbReference>
<dbReference type="InterPro" id="IPR013187">
    <property type="entry name" value="F-box-assoc_dom_typ3"/>
</dbReference>